<dbReference type="GO" id="GO:0004534">
    <property type="term" value="F:5'-3' RNA exonuclease activity"/>
    <property type="evidence" value="ECO:0007669"/>
    <property type="project" value="TreeGrafter"/>
</dbReference>
<evidence type="ECO:0000259" key="1">
    <source>
        <dbReference type="SMART" id="SM00481"/>
    </source>
</evidence>
<keyword evidence="3" id="KW-1185">Reference proteome</keyword>
<dbReference type="InterPro" id="IPR004013">
    <property type="entry name" value="PHP_dom"/>
</dbReference>
<dbReference type="Gene3D" id="3.20.20.140">
    <property type="entry name" value="Metal-dependent hydrolases"/>
    <property type="match status" value="1"/>
</dbReference>
<organism evidence="2 3">
    <name type="scientific">Holtiella tumoricola</name>
    <dbReference type="NCBI Taxonomy" id="3018743"/>
    <lineage>
        <taxon>Bacteria</taxon>
        <taxon>Bacillati</taxon>
        <taxon>Bacillota</taxon>
        <taxon>Clostridia</taxon>
        <taxon>Lachnospirales</taxon>
        <taxon>Cellulosilyticaceae</taxon>
        <taxon>Holtiella</taxon>
    </lineage>
</organism>
<feature type="domain" description="Polymerase/histidinol phosphatase N-terminal" evidence="1">
    <location>
        <begin position="5"/>
        <end position="73"/>
    </location>
</feature>
<dbReference type="RefSeq" id="WP_271013461.1">
    <property type="nucleotide sequence ID" value="NZ_JAQIFT010000068.1"/>
</dbReference>
<sequence length="234" mass="26490">MIVSYDFHIHTVASPCGDELMTPNNIINLCELLEKKIIAITDHNTCCNCAPIMALGKEKDILVIPGMEIECMEEFHLIALFPNLENAYEAEKQIQACMPKIRNRASIFGNQWIMNTEDEVIGEIERMLLTATQLSVYELVPLVKGLSGCIYPAHIDRNAYSILSNLGAIPDDLYFDAFEVSKNAKDELYKGIYPGMRCVKSSDAHYLEQLCEGESFLEVEKIDKKSVFEWLELV</sequence>
<dbReference type="InterPro" id="IPR052018">
    <property type="entry name" value="PHP_domain"/>
</dbReference>
<proteinExistence type="predicted"/>
<accession>A0AA42DRM8</accession>
<name>A0AA42DRM8_9FIRM</name>
<dbReference type="PANTHER" id="PTHR42924">
    <property type="entry name" value="EXONUCLEASE"/>
    <property type="match status" value="1"/>
</dbReference>
<dbReference type="Pfam" id="PF02811">
    <property type="entry name" value="PHP"/>
    <property type="match status" value="1"/>
</dbReference>
<dbReference type="CDD" id="cd07432">
    <property type="entry name" value="PHP_HisPPase"/>
    <property type="match status" value="1"/>
</dbReference>
<dbReference type="EMBL" id="JAQIFT010000068">
    <property type="protein sequence ID" value="MDA3733708.1"/>
    <property type="molecule type" value="Genomic_DNA"/>
</dbReference>
<protein>
    <submittedName>
        <fullName evidence="2">PHP domain-containing protein</fullName>
    </submittedName>
</protein>
<dbReference type="GO" id="GO:0035312">
    <property type="term" value="F:5'-3' DNA exonuclease activity"/>
    <property type="evidence" value="ECO:0007669"/>
    <property type="project" value="TreeGrafter"/>
</dbReference>
<gene>
    <name evidence="2" type="ORF">PBV87_19745</name>
</gene>
<dbReference type="PANTHER" id="PTHR42924:SF3">
    <property type="entry name" value="POLYMERASE_HISTIDINOL PHOSPHATASE N-TERMINAL DOMAIN-CONTAINING PROTEIN"/>
    <property type="match status" value="1"/>
</dbReference>
<dbReference type="AlphaFoldDB" id="A0AA42DRM8"/>
<dbReference type="Proteomes" id="UP001169242">
    <property type="component" value="Unassembled WGS sequence"/>
</dbReference>
<dbReference type="SMART" id="SM00481">
    <property type="entry name" value="POLIIIAc"/>
    <property type="match status" value="1"/>
</dbReference>
<evidence type="ECO:0000313" key="3">
    <source>
        <dbReference type="Proteomes" id="UP001169242"/>
    </source>
</evidence>
<dbReference type="SUPFAM" id="SSF89550">
    <property type="entry name" value="PHP domain-like"/>
    <property type="match status" value="1"/>
</dbReference>
<dbReference type="InterPro" id="IPR003141">
    <property type="entry name" value="Pol/His_phosphatase_N"/>
</dbReference>
<dbReference type="InterPro" id="IPR016195">
    <property type="entry name" value="Pol/histidinol_Pase-like"/>
</dbReference>
<reference evidence="2" key="1">
    <citation type="journal article" date="2023" name="Int. J. Syst. Evol. Microbiol.">
        <title>&lt;i&gt;Holtiella tumoricola&lt;/i&gt; gen. nov. sp. nov., isolated from a human clinical sample.</title>
        <authorList>
            <person name="Allen-Vercoe E."/>
            <person name="Daigneault M.C."/>
            <person name="Vancuren S.J."/>
            <person name="Cochrane K."/>
            <person name="O'Neal L.L."/>
            <person name="Sankaranarayanan K."/>
            <person name="Lawson P.A."/>
        </authorList>
    </citation>
    <scope>NUCLEOTIDE SEQUENCE</scope>
    <source>
        <strain evidence="2">CC70A</strain>
    </source>
</reference>
<comment type="caution">
    <text evidence="2">The sequence shown here is derived from an EMBL/GenBank/DDBJ whole genome shotgun (WGS) entry which is preliminary data.</text>
</comment>
<evidence type="ECO:0000313" key="2">
    <source>
        <dbReference type="EMBL" id="MDA3733708.1"/>
    </source>
</evidence>